<sequence length="209" mass="23522">MPLPVTEVVTLTLQPRANAEAAIKGFNTVLSRREGFQSLRWGRWEQDENKVTLIIGWDDISYHKAFEQSETDFADAEAFLGPILAGPPFMFHVYLDPIERERILSAPVVEVATFFSVPDDYSVEGERFLEILGSFKGGLGFLHADVVEEIFADGSDQKGKGWFVLLAWESIDLHVAAKDSDAVQQNYHLIKGEGKTNEIEWHYVTFAEA</sequence>
<evidence type="ECO:0000313" key="2">
    <source>
        <dbReference type="Proteomes" id="UP001610563"/>
    </source>
</evidence>
<comment type="caution">
    <text evidence="1">The sequence shown here is derived from an EMBL/GenBank/DDBJ whole genome shotgun (WGS) entry which is preliminary data.</text>
</comment>
<name>A0ABR4G1I0_9EURO</name>
<evidence type="ECO:0008006" key="3">
    <source>
        <dbReference type="Google" id="ProtNLM"/>
    </source>
</evidence>
<reference evidence="1 2" key="1">
    <citation type="submission" date="2024-07" db="EMBL/GenBank/DDBJ databases">
        <title>Section-level genome sequencing and comparative genomics of Aspergillus sections Usti and Cavernicolus.</title>
        <authorList>
            <consortium name="Lawrence Berkeley National Laboratory"/>
            <person name="Nybo J.L."/>
            <person name="Vesth T.C."/>
            <person name="Theobald S."/>
            <person name="Frisvad J.C."/>
            <person name="Larsen T.O."/>
            <person name="Kjaerboelling I."/>
            <person name="Rothschild-Mancinelli K."/>
            <person name="Lyhne E.K."/>
            <person name="Kogle M.E."/>
            <person name="Barry K."/>
            <person name="Clum A."/>
            <person name="Na H."/>
            <person name="Ledsgaard L."/>
            <person name="Lin J."/>
            <person name="Lipzen A."/>
            <person name="Kuo A."/>
            <person name="Riley R."/>
            <person name="Mondo S."/>
            <person name="Labutti K."/>
            <person name="Haridas S."/>
            <person name="Pangalinan J."/>
            <person name="Salamov A.A."/>
            <person name="Simmons B.A."/>
            <person name="Magnuson J.K."/>
            <person name="Chen J."/>
            <person name="Drula E."/>
            <person name="Henrissat B."/>
            <person name="Wiebenga A."/>
            <person name="Lubbers R.J."/>
            <person name="Gomes A.C."/>
            <person name="Makela M.R."/>
            <person name="Stajich J."/>
            <person name="Grigoriev I.V."/>
            <person name="Mortensen U.H."/>
            <person name="De Vries R.P."/>
            <person name="Baker S.E."/>
            <person name="Andersen M.R."/>
        </authorList>
    </citation>
    <scope>NUCLEOTIDE SEQUENCE [LARGE SCALE GENOMIC DNA]</scope>
    <source>
        <strain evidence="1 2">CBS 209.92</strain>
    </source>
</reference>
<protein>
    <recommendedName>
        <fullName evidence="3">ABM domain-containing protein</fullName>
    </recommendedName>
</protein>
<proteinExistence type="predicted"/>
<keyword evidence="2" id="KW-1185">Reference proteome</keyword>
<dbReference type="InterPro" id="IPR011008">
    <property type="entry name" value="Dimeric_a/b-barrel"/>
</dbReference>
<dbReference type="SUPFAM" id="SSF54909">
    <property type="entry name" value="Dimeric alpha+beta barrel"/>
    <property type="match status" value="1"/>
</dbReference>
<accession>A0ABR4G1I0</accession>
<dbReference type="Proteomes" id="UP001610563">
    <property type="component" value="Unassembled WGS sequence"/>
</dbReference>
<gene>
    <name evidence="1" type="ORF">BJX66DRAFT_339357</name>
</gene>
<dbReference type="Gene3D" id="3.30.70.100">
    <property type="match status" value="1"/>
</dbReference>
<dbReference type="EMBL" id="JBFTWV010000065">
    <property type="protein sequence ID" value="KAL2789364.1"/>
    <property type="molecule type" value="Genomic_DNA"/>
</dbReference>
<evidence type="ECO:0000313" key="1">
    <source>
        <dbReference type="EMBL" id="KAL2789364.1"/>
    </source>
</evidence>
<organism evidence="1 2">
    <name type="scientific">Aspergillus keveii</name>
    <dbReference type="NCBI Taxonomy" id="714993"/>
    <lineage>
        <taxon>Eukaryota</taxon>
        <taxon>Fungi</taxon>
        <taxon>Dikarya</taxon>
        <taxon>Ascomycota</taxon>
        <taxon>Pezizomycotina</taxon>
        <taxon>Eurotiomycetes</taxon>
        <taxon>Eurotiomycetidae</taxon>
        <taxon>Eurotiales</taxon>
        <taxon>Aspergillaceae</taxon>
        <taxon>Aspergillus</taxon>
        <taxon>Aspergillus subgen. Nidulantes</taxon>
    </lineage>
</organism>